<evidence type="ECO:0000313" key="3">
    <source>
        <dbReference type="Proteomes" id="UP001465755"/>
    </source>
</evidence>
<feature type="domain" description="(S)-ureidoglycine aminohydrolase cupin" evidence="1">
    <location>
        <begin position="84"/>
        <end position="149"/>
    </location>
</feature>
<dbReference type="Pfam" id="PF05899">
    <property type="entry name" value="Cupin_3"/>
    <property type="match status" value="1"/>
</dbReference>
<dbReference type="Gene3D" id="2.60.120.10">
    <property type="entry name" value="Jelly Rolls"/>
    <property type="match status" value="1"/>
</dbReference>
<name>A0AAW1P6B2_9CHLO</name>
<protein>
    <recommendedName>
        <fullName evidence="1">(S)-ureidoglycine aminohydrolase cupin domain-containing protein</fullName>
    </recommendedName>
</protein>
<comment type="caution">
    <text evidence="2">The sequence shown here is derived from an EMBL/GenBank/DDBJ whole genome shotgun (WGS) entry which is preliminary data.</text>
</comment>
<dbReference type="SUPFAM" id="SSF51182">
    <property type="entry name" value="RmlC-like cupins"/>
    <property type="match status" value="1"/>
</dbReference>
<dbReference type="PANTHER" id="PTHR33271">
    <property type="entry name" value="OS04G0445200 PROTEIN"/>
    <property type="match status" value="1"/>
</dbReference>
<dbReference type="InterPro" id="IPR011051">
    <property type="entry name" value="RmlC_Cupin_sf"/>
</dbReference>
<accession>A0AAW1P6B2</accession>
<evidence type="ECO:0000259" key="1">
    <source>
        <dbReference type="Pfam" id="PF05899"/>
    </source>
</evidence>
<dbReference type="EMBL" id="JALJOQ010000040">
    <property type="protein sequence ID" value="KAK9805946.1"/>
    <property type="molecule type" value="Genomic_DNA"/>
</dbReference>
<dbReference type="InterPro" id="IPR008579">
    <property type="entry name" value="UGlyAH_Cupin_dom"/>
</dbReference>
<evidence type="ECO:0000313" key="2">
    <source>
        <dbReference type="EMBL" id="KAK9805946.1"/>
    </source>
</evidence>
<proteinExistence type="predicted"/>
<dbReference type="CDD" id="cd02227">
    <property type="entry name" value="cupin_TM1112-like"/>
    <property type="match status" value="1"/>
</dbReference>
<dbReference type="PANTHER" id="PTHR33271:SF22">
    <property type="entry name" value="OS04G0445200 PROTEIN"/>
    <property type="match status" value="1"/>
</dbReference>
<sequence>MRDSVLKLPPSCRCSNLLQSPLQLRTPRNSHQVTHARSRTLRLCTKMVVATAPEIKVTKKDAVDQVKRVTPFNLDDYVAGKSPKWTQWDCDPSTFPWEYDSVEYAYVIAGQFFVTYEGGDAVEINAGDFVRFPVGKTTFKVTKPVRKFFICGLE</sequence>
<dbReference type="Proteomes" id="UP001465755">
    <property type="component" value="Unassembled WGS sequence"/>
</dbReference>
<keyword evidence="3" id="KW-1185">Reference proteome</keyword>
<reference evidence="2 3" key="1">
    <citation type="journal article" date="2024" name="Nat. Commun.">
        <title>Phylogenomics reveals the evolutionary origins of lichenization in chlorophyte algae.</title>
        <authorList>
            <person name="Puginier C."/>
            <person name="Libourel C."/>
            <person name="Otte J."/>
            <person name="Skaloud P."/>
            <person name="Haon M."/>
            <person name="Grisel S."/>
            <person name="Petersen M."/>
            <person name="Berrin J.G."/>
            <person name="Delaux P.M."/>
            <person name="Dal Grande F."/>
            <person name="Keller J."/>
        </authorList>
    </citation>
    <scope>NUCLEOTIDE SEQUENCE [LARGE SCALE GENOMIC DNA]</scope>
    <source>
        <strain evidence="2 3">SAG 2036</strain>
    </source>
</reference>
<dbReference type="AlphaFoldDB" id="A0AAW1P6B2"/>
<dbReference type="InterPro" id="IPR014710">
    <property type="entry name" value="RmlC-like_jellyroll"/>
</dbReference>
<organism evidence="2 3">
    <name type="scientific">Symbiochloris irregularis</name>
    <dbReference type="NCBI Taxonomy" id="706552"/>
    <lineage>
        <taxon>Eukaryota</taxon>
        <taxon>Viridiplantae</taxon>
        <taxon>Chlorophyta</taxon>
        <taxon>core chlorophytes</taxon>
        <taxon>Trebouxiophyceae</taxon>
        <taxon>Trebouxiales</taxon>
        <taxon>Trebouxiaceae</taxon>
        <taxon>Symbiochloris</taxon>
    </lineage>
</organism>
<gene>
    <name evidence="2" type="ORF">WJX73_007591</name>
</gene>